<evidence type="ECO:0000313" key="8">
    <source>
        <dbReference type="Proteomes" id="UP000807342"/>
    </source>
</evidence>
<gene>
    <name evidence="7" type="ORF">P691DRAFT_807453</name>
</gene>
<dbReference type="EMBL" id="MU151083">
    <property type="protein sequence ID" value="KAF9451601.1"/>
    <property type="molecule type" value="Genomic_DNA"/>
</dbReference>
<keyword evidence="8" id="KW-1185">Reference proteome</keyword>
<keyword evidence="3" id="KW-0274">FAD</keyword>
<dbReference type="PRINTS" id="PR00420">
    <property type="entry name" value="RNGMNOXGNASE"/>
</dbReference>
<evidence type="ECO:0000256" key="3">
    <source>
        <dbReference type="ARBA" id="ARBA00022827"/>
    </source>
</evidence>
<organism evidence="7 8">
    <name type="scientific">Macrolepiota fuliginosa MF-IS2</name>
    <dbReference type="NCBI Taxonomy" id="1400762"/>
    <lineage>
        <taxon>Eukaryota</taxon>
        <taxon>Fungi</taxon>
        <taxon>Dikarya</taxon>
        <taxon>Basidiomycota</taxon>
        <taxon>Agaricomycotina</taxon>
        <taxon>Agaricomycetes</taxon>
        <taxon>Agaricomycetidae</taxon>
        <taxon>Agaricales</taxon>
        <taxon>Agaricineae</taxon>
        <taxon>Agaricaceae</taxon>
        <taxon>Macrolepiota</taxon>
    </lineage>
</organism>
<evidence type="ECO:0000256" key="4">
    <source>
        <dbReference type="ARBA" id="ARBA00023002"/>
    </source>
</evidence>
<dbReference type="SUPFAM" id="SSF51905">
    <property type="entry name" value="FAD/NAD(P)-binding domain"/>
    <property type="match status" value="1"/>
</dbReference>
<dbReference type="PANTHER" id="PTHR13789">
    <property type="entry name" value="MONOOXYGENASE"/>
    <property type="match status" value="1"/>
</dbReference>
<dbReference type="GO" id="GO:0004497">
    <property type="term" value="F:monooxygenase activity"/>
    <property type="evidence" value="ECO:0007669"/>
    <property type="project" value="UniProtKB-KW"/>
</dbReference>
<keyword evidence="2" id="KW-0285">Flavoprotein</keyword>
<evidence type="ECO:0000256" key="2">
    <source>
        <dbReference type="ARBA" id="ARBA00022630"/>
    </source>
</evidence>
<dbReference type="PANTHER" id="PTHR13789:SF306">
    <property type="entry name" value="HYDROXYLASE, PUTATIVE-RELATED"/>
    <property type="match status" value="1"/>
</dbReference>
<dbReference type="AlphaFoldDB" id="A0A9P5XKY7"/>
<proteinExistence type="inferred from homology"/>
<evidence type="ECO:0000259" key="6">
    <source>
        <dbReference type="Pfam" id="PF01494"/>
    </source>
</evidence>
<dbReference type="GO" id="GO:0071949">
    <property type="term" value="F:FAD binding"/>
    <property type="evidence" value="ECO:0007669"/>
    <property type="project" value="InterPro"/>
</dbReference>
<dbReference type="Pfam" id="PF01494">
    <property type="entry name" value="FAD_binding_3"/>
    <property type="match status" value="1"/>
</dbReference>
<comment type="similarity">
    <text evidence="1">Belongs to the paxM FAD-dependent monooxygenase family.</text>
</comment>
<evidence type="ECO:0000256" key="5">
    <source>
        <dbReference type="ARBA" id="ARBA00023033"/>
    </source>
</evidence>
<feature type="domain" description="FAD-binding" evidence="6">
    <location>
        <begin position="19"/>
        <end position="190"/>
    </location>
</feature>
<evidence type="ECO:0000256" key="1">
    <source>
        <dbReference type="ARBA" id="ARBA00007992"/>
    </source>
</evidence>
<dbReference type="Proteomes" id="UP000807342">
    <property type="component" value="Unassembled WGS sequence"/>
</dbReference>
<accession>A0A9P5XKY7</accession>
<name>A0A9P5XKY7_9AGAR</name>
<dbReference type="InterPro" id="IPR002938">
    <property type="entry name" value="FAD-bd"/>
</dbReference>
<sequence>MTGLRLEDGKNKSVSEILDVTIIGGSIAGLAVAFALTNAGHRVTVFEATDGKNKFERCGAFKLPPNGTLCLNRWGLKTLLDKYSHKFMKYTFYRCEDDALIGTLLLNGLLQHEAFSGQDVADYIFHESSDVWDWLYKLAVDSGVSFRPNSRVVSIDTAKSTITLHNGDEVVSDFIVGADGVNGIARSVVSGQTPDLGGNRFLTVTCTLPCDELLQDKDLATLVDDAYWVVWGGDGVQLQGQVGKRERTYIVTFGYKIPDDVVLDPSLEIFGWYDTFKLGDFKFIDYKKFHGRALKLVNLVKEASQTYSNIHVEQPVLEDLVCDDGRVVLVGDAAHGMIPGQQHNAALGFEDAGVLECLFSSVQSRHNISRLLMAYDEIRGPRIAFGVKIDLSLRDSIMLPKGPLRDQFDDFLRTSAKEHVPAQSDTDDDHLSRLWNDTLKMWLYDASEQVEDWWTKWGNLGTMRELLEHETRRTTIYIDRDISRQ</sequence>
<keyword evidence="5" id="KW-0503">Monooxygenase</keyword>
<reference evidence="7" key="1">
    <citation type="submission" date="2020-11" db="EMBL/GenBank/DDBJ databases">
        <authorList>
            <consortium name="DOE Joint Genome Institute"/>
            <person name="Ahrendt S."/>
            <person name="Riley R."/>
            <person name="Andreopoulos W."/>
            <person name="Labutti K."/>
            <person name="Pangilinan J."/>
            <person name="Ruiz-Duenas F.J."/>
            <person name="Barrasa J.M."/>
            <person name="Sanchez-Garcia M."/>
            <person name="Camarero S."/>
            <person name="Miyauchi S."/>
            <person name="Serrano A."/>
            <person name="Linde D."/>
            <person name="Babiker R."/>
            <person name="Drula E."/>
            <person name="Ayuso-Fernandez I."/>
            <person name="Pacheco R."/>
            <person name="Padilla G."/>
            <person name="Ferreira P."/>
            <person name="Barriuso J."/>
            <person name="Kellner H."/>
            <person name="Castanera R."/>
            <person name="Alfaro M."/>
            <person name="Ramirez L."/>
            <person name="Pisabarro A.G."/>
            <person name="Kuo A."/>
            <person name="Tritt A."/>
            <person name="Lipzen A."/>
            <person name="He G."/>
            <person name="Yan M."/>
            <person name="Ng V."/>
            <person name="Cullen D."/>
            <person name="Martin F."/>
            <person name="Rosso M.-N."/>
            <person name="Henrissat B."/>
            <person name="Hibbett D."/>
            <person name="Martinez A.T."/>
            <person name="Grigoriev I.V."/>
        </authorList>
    </citation>
    <scope>NUCLEOTIDE SEQUENCE</scope>
    <source>
        <strain evidence="7">MF-IS2</strain>
    </source>
</reference>
<protein>
    <submittedName>
        <fullName evidence="7">FAD/NAD(P)-binding domain-containing protein</fullName>
    </submittedName>
</protein>
<keyword evidence="4" id="KW-0560">Oxidoreductase</keyword>
<evidence type="ECO:0000313" key="7">
    <source>
        <dbReference type="EMBL" id="KAF9451601.1"/>
    </source>
</evidence>
<comment type="caution">
    <text evidence="7">The sequence shown here is derived from an EMBL/GenBank/DDBJ whole genome shotgun (WGS) entry which is preliminary data.</text>
</comment>
<dbReference type="Gene3D" id="3.50.50.60">
    <property type="entry name" value="FAD/NAD(P)-binding domain"/>
    <property type="match status" value="1"/>
</dbReference>
<dbReference type="InterPro" id="IPR050493">
    <property type="entry name" value="FAD-dep_Monooxygenase_BioMet"/>
</dbReference>
<dbReference type="InterPro" id="IPR036188">
    <property type="entry name" value="FAD/NAD-bd_sf"/>
</dbReference>
<dbReference type="OrthoDB" id="1878542at2759"/>